<dbReference type="InterPro" id="IPR003307">
    <property type="entry name" value="W2_domain"/>
</dbReference>
<dbReference type="SUPFAM" id="SSF48371">
    <property type="entry name" value="ARM repeat"/>
    <property type="match status" value="1"/>
</dbReference>
<dbReference type="Proteomes" id="UP000822688">
    <property type="component" value="Chromosome 11"/>
</dbReference>
<dbReference type="CDD" id="cd05787">
    <property type="entry name" value="LbH_eIF2B_epsilon"/>
    <property type="match status" value="1"/>
</dbReference>
<gene>
    <name evidence="9" type="ORF">KC19_11G140400</name>
</gene>
<feature type="compositionally biased region" description="Basic and acidic residues" evidence="7">
    <location>
        <begin position="198"/>
        <end position="210"/>
    </location>
</feature>
<dbReference type="InterPro" id="IPR035543">
    <property type="entry name" value="eIF-2B_epsilon_N"/>
</dbReference>
<dbReference type="InterPro" id="IPR016024">
    <property type="entry name" value="ARM-type_fold"/>
</dbReference>
<dbReference type="Pfam" id="PF02020">
    <property type="entry name" value="W2"/>
    <property type="match status" value="1"/>
</dbReference>
<dbReference type="PANTHER" id="PTHR45887:SF1">
    <property type="entry name" value="TRANSLATION INITIATION FACTOR EIF-2B SUBUNIT EPSILON"/>
    <property type="match status" value="1"/>
</dbReference>
<sequence length="751" mass="83451">MAKKGGKPSLLPLVPDDIEVHVPLQALLLADSFTTKFRPITLEKPKVLLPLVNVPLIDYTLEWLASAGVEECFVFCCAHAAQVTSHLTKAKWRSQPNFAVTPIESHDCVSAGDALRLIEQRGVIRGDFVLVSGDTVSNMSLKEVVKEHQERRKKDKLAVMTMVVKRAKPSPSTYQTRLGNDELLLAIDPQSKQLLHYDPGRESGGRDNHQHQSNQRHVKLERSALNDRPSVQLCTNLQDCHIDICSPEVLTLFTDNFDYQQIRRDFVRGLLSDEIMGNKIFTYEIGREYAARVENLRAYDVVSQDVIHRWTYPMVPDIPFGADTSGMRFERCNVYKATGISLSRTSTVGENSVVGQGTEIGEGTSIRRSVIGRGCRIGKNVSIEGCHIWDNVTIEDDAQLKYSIVCDGAAVKAGAILKPGVVLSFKVVIGPKFIVPAYSKISMMPQPTEEDSSDEELEYADAASGRAESPRSPFLEDGDSRNGSAAEDEEEVDESGNWDPDEVGETGAGYRWSIRDGTQEEDWRHSVAPIPAEKIRELVAAEEEGETEEADNDIGAAARDTPAGPGVEDEEELSGDEDDDFEKEVEGTFLRLAEGVSGVQQEHVVIEVNSLKLAYNKTFADCAGAMFKALMSLALGLPYTSAKELLANTKDVVIKWGSLLQKFLKGSDDEHEILLTFEEVCLESHKEFAPLFSQILQEMYDKDIISEDAIMAWAKEKQDADDNDKVFVKQSEPFIQWLKEAPEEDDDDEDE</sequence>
<dbReference type="PANTHER" id="PTHR45887">
    <property type="entry name" value="TRANSLATION INITIATION FACTOR EIF-2B SUBUNIT EPSILON"/>
    <property type="match status" value="1"/>
</dbReference>
<dbReference type="CDD" id="cd04197">
    <property type="entry name" value="eIF-2B_epsilon_N"/>
    <property type="match status" value="1"/>
</dbReference>
<feature type="compositionally biased region" description="Acidic residues" evidence="7">
    <location>
        <begin position="567"/>
        <end position="580"/>
    </location>
</feature>
<dbReference type="GO" id="GO:0005085">
    <property type="term" value="F:guanyl-nucleotide exchange factor activity"/>
    <property type="evidence" value="ECO:0007669"/>
    <property type="project" value="InterPro"/>
</dbReference>
<dbReference type="CDD" id="cd11558">
    <property type="entry name" value="W2_eIF2B_epsilon"/>
    <property type="match status" value="1"/>
</dbReference>
<name>A0A8T0GE75_CERPU</name>
<reference evidence="9 10" key="1">
    <citation type="submission" date="2020-06" db="EMBL/GenBank/DDBJ databases">
        <title>WGS assembly of Ceratodon purpureus strain R40.</title>
        <authorList>
            <person name="Carey S.B."/>
            <person name="Jenkins J."/>
            <person name="Shu S."/>
            <person name="Lovell J.T."/>
            <person name="Sreedasyam A."/>
            <person name="Maumus F."/>
            <person name="Tiley G.P."/>
            <person name="Fernandez-Pozo N."/>
            <person name="Barry K."/>
            <person name="Chen C."/>
            <person name="Wang M."/>
            <person name="Lipzen A."/>
            <person name="Daum C."/>
            <person name="Saski C.A."/>
            <person name="Payton A.C."/>
            <person name="Mcbreen J.C."/>
            <person name="Conrad R.E."/>
            <person name="Kollar L.M."/>
            <person name="Olsson S."/>
            <person name="Huttunen S."/>
            <person name="Landis J.B."/>
            <person name="Wickett N.J."/>
            <person name="Johnson M.G."/>
            <person name="Rensing S.A."/>
            <person name="Grimwood J."/>
            <person name="Schmutz J."/>
            <person name="Mcdaniel S.F."/>
        </authorList>
    </citation>
    <scope>NUCLEOTIDE SEQUENCE [LARGE SCALE GENOMIC DNA]</scope>
    <source>
        <strain evidence="9 10">R40</strain>
    </source>
</reference>
<protein>
    <recommendedName>
        <fullName evidence="4">Translation initiation factor eIF2B subunit epsilon</fullName>
    </recommendedName>
    <alternativeName>
        <fullName evidence="5">eIF2B GDP-GTP exchange factor subunit epsilon</fullName>
    </alternativeName>
</protein>
<dbReference type="Gene3D" id="2.160.10.10">
    <property type="entry name" value="Hexapeptide repeat proteins"/>
    <property type="match status" value="1"/>
</dbReference>
<dbReference type="FunFam" id="1.25.40.180:FF:000022">
    <property type="entry name" value="Translation initiation factor eIF-2B epsilon subunit"/>
    <property type="match status" value="1"/>
</dbReference>
<evidence type="ECO:0000256" key="1">
    <source>
        <dbReference type="ARBA" id="ARBA00004514"/>
    </source>
</evidence>
<evidence type="ECO:0000256" key="2">
    <source>
        <dbReference type="ARBA" id="ARBA00007878"/>
    </source>
</evidence>
<dbReference type="GO" id="GO:0005829">
    <property type="term" value="C:cytosol"/>
    <property type="evidence" value="ECO:0007669"/>
    <property type="project" value="UniProtKB-SubCell"/>
</dbReference>
<dbReference type="PROSITE" id="PS51363">
    <property type="entry name" value="W2"/>
    <property type="match status" value="1"/>
</dbReference>
<dbReference type="FunFam" id="2.160.10.10:FF:000029">
    <property type="entry name" value="Trimeric LpxA-like enzyme"/>
    <property type="match status" value="1"/>
</dbReference>
<accession>A0A8T0GE75</accession>
<feature type="compositionally biased region" description="Acidic residues" evidence="7">
    <location>
        <begin position="486"/>
        <end position="504"/>
    </location>
</feature>
<evidence type="ECO:0000256" key="6">
    <source>
        <dbReference type="ARBA" id="ARBA00046432"/>
    </source>
</evidence>
<organism evidence="9 10">
    <name type="scientific">Ceratodon purpureus</name>
    <name type="common">Fire moss</name>
    <name type="synonym">Dicranum purpureum</name>
    <dbReference type="NCBI Taxonomy" id="3225"/>
    <lineage>
        <taxon>Eukaryota</taxon>
        <taxon>Viridiplantae</taxon>
        <taxon>Streptophyta</taxon>
        <taxon>Embryophyta</taxon>
        <taxon>Bryophyta</taxon>
        <taxon>Bryophytina</taxon>
        <taxon>Bryopsida</taxon>
        <taxon>Dicranidae</taxon>
        <taxon>Pseudoditrichales</taxon>
        <taxon>Ditrichaceae</taxon>
        <taxon>Ceratodon</taxon>
    </lineage>
</organism>
<feature type="domain" description="W2" evidence="8">
    <location>
        <begin position="575"/>
        <end position="748"/>
    </location>
</feature>
<dbReference type="Pfam" id="PF25084">
    <property type="entry name" value="LbH_EIF2B"/>
    <property type="match status" value="1"/>
</dbReference>
<feature type="region of interest" description="Disordered" evidence="7">
    <location>
        <begin position="444"/>
        <end position="508"/>
    </location>
</feature>
<dbReference type="SMART" id="SM00515">
    <property type="entry name" value="eIF5C"/>
    <property type="match status" value="1"/>
</dbReference>
<evidence type="ECO:0000256" key="4">
    <source>
        <dbReference type="ARBA" id="ARBA00044144"/>
    </source>
</evidence>
<dbReference type="GO" id="GO:0031369">
    <property type="term" value="F:translation initiation factor binding"/>
    <property type="evidence" value="ECO:0007669"/>
    <property type="project" value="InterPro"/>
</dbReference>
<evidence type="ECO:0000256" key="7">
    <source>
        <dbReference type="SAM" id="MobiDB-lite"/>
    </source>
</evidence>
<feature type="compositionally biased region" description="Acidic residues" evidence="7">
    <location>
        <begin position="542"/>
        <end position="552"/>
    </location>
</feature>
<dbReference type="EMBL" id="CM026432">
    <property type="protein sequence ID" value="KAG0557561.1"/>
    <property type="molecule type" value="Genomic_DNA"/>
</dbReference>
<comment type="similarity">
    <text evidence="2">Belongs to the eIF-2B gamma/epsilon subunits family.</text>
</comment>
<evidence type="ECO:0000313" key="9">
    <source>
        <dbReference type="EMBL" id="KAG0557561.1"/>
    </source>
</evidence>
<evidence type="ECO:0000256" key="5">
    <source>
        <dbReference type="ARBA" id="ARBA00044345"/>
    </source>
</evidence>
<dbReference type="InterPro" id="IPR051956">
    <property type="entry name" value="eIF2B_epsilon"/>
</dbReference>
<comment type="subunit">
    <text evidence="6">Component of the translation initiation factor 2B (eIF2B) complex which is a heterodecamer of two sets of five different subunits: alpha, beta, gamma, delta and epsilon. Subunits alpha, beta and delta comprise a regulatory subcomplex and subunits epsilon and gamma comprise a catalytic subcomplex. Within the complex, the hexameric regulatory complex resides at the center, with the two heterodimeric catalytic subcomplexes bound on opposite sides.</text>
</comment>
<comment type="subcellular location">
    <subcellularLocation>
        <location evidence="1">Cytoplasm</location>
        <location evidence="1">Cytosol</location>
    </subcellularLocation>
</comment>
<dbReference type="InterPro" id="IPR056764">
    <property type="entry name" value="LbH_EIF2B3/5"/>
</dbReference>
<dbReference type="FunFam" id="3.90.550.10:FF:000106">
    <property type="entry name" value="Translation initiation factor eIF-2B subunit epsilon"/>
    <property type="match status" value="1"/>
</dbReference>
<evidence type="ECO:0000256" key="3">
    <source>
        <dbReference type="ARBA" id="ARBA00022490"/>
    </source>
</evidence>
<dbReference type="SUPFAM" id="SSF53448">
    <property type="entry name" value="Nucleotide-diphospho-sugar transferases"/>
    <property type="match status" value="1"/>
</dbReference>
<dbReference type="GO" id="GO:0005851">
    <property type="term" value="C:eukaryotic translation initiation factor 2B complex"/>
    <property type="evidence" value="ECO:0007669"/>
    <property type="project" value="TreeGrafter"/>
</dbReference>
<dbReference type="AlphaFoldDB" id="A0A8T0GE75"/>
<dbReference type="InterPro" id="IPR005835">
    <property type="entry name" value="NTP_transferase_dom"/>
</dbReference>
<dbReference type="InterPro" id="IPR029044">
    <property type="entry name" value="Nucleotide-diphossugar_trans"/>
</dbReference>
<proteinExistence type="inferred from homology"/>
<dbReference type="Gene3D" id="1.25.40.180">
    <property type="match status" value="1"/>
</dbReference>
<feature type="region of interest" description="Disordered" evidence="7">
    <location>
        <begin position="195"/>
        <end position="218"/>
    </location>
</feature>
<keyword evidence="3" id="KW-0963">Cytoplasm</keyword>
<dbReference type="Gene3D" id="3.90.550.10">
    <property type="entry name" value="Spore Coat Polysaccharide Biosynthesis Protein SpsA, Chain A"/>
    <property type="match status" value="1"/>
</dbReference>
<feature type="compositionally biased region" description="Acidic residues" evidence="7">
    <location>
        <begin position="448"/>
        <end position="459"/>
    </location>
</feature>
<keyword evidence="10" id="KW-1185">Reference proteome</keyword>
<feature type="region of interest" description="Disordered" evidence="7">
    <location>
        <begin position="542"/>
        <end position="580"/>
    </location>
</feature>
<comment type="caution">
    <text evidence="9">The sequence shown here is derived from an EMBL/GenBank/DDBJ whole genome shotgun (WGS) entry which is preliminary data.</text>
</comment>
<dbReference type="GO" id="GO:0003743">
    <property type="term" value="F:translation initiation factor activity"/>
    <property type="evidence" value="ECO:0007669"/>
    <property type="project" value="TreeGrafter"/>
</dbReference>
<evidence type="ECO:0000259" key="8">
    <source>
        <dbReference type="PROSITE" id="PS51363"/>
    </source>
</evidence>
<dbReference type="InterPro" id="IPR044123">
    <property type="entry name" value="W2_eIF2B_epsilon"/>
</dbReference>
<dbReference type="Pfam" id="PF00483">
    <property type="entry name" value="NTP_transferase"/>
    <property type="match status" value="1"/>
</dbReference>
<evidence type="ECO:0000313" key="10">
    <source>
        <dbReference type="Proteomes" id="UP000822688"/>
    </source>
</evidence>